<proteinExistence type="predicted"/>
<dbReference type="AlphaFoldDB" id="A0A6A6ACS5"/>
<evidence type="ECO:0000256" key="1">
    <source>
        <dbReference type="SAM" id="MobiDB-lite"/>
    </source>
</evidence>
<dbReference type="Proteomes" id="UP000799771">
    <property type="component" value="Unassembled WGS sequence"/>
</dbReference>
<dbReference type="RefSeq" id="XP_033522930.1">
    <property type="nucleotide sequence ID" value="XM_033666761.1"/>
</dbReference>
<gene>
    <name evidence="2" type="ORF">P153DRAFT_357872</name>
</gene>
<dbReference type="EMBL" id="ML977508">
    <property type="protein sequence ID" value="KAF2128541.1"/>
    <property type="molecule type" value="Genomic_DNA"/>
</dbReference>
<organism evidence="2 3">
    <name type="scientific">Dothidotthia symphoricarpi CBS 119687</name>
    <dbReference type="NCBI Taxonomy" id="1392245"/>
    <lineage>
        <taxon>Eukaryota</taxon>
        <taxon>Fungi</taxon>
        <taxon>Dikarya</taxon>
        <taxon>Ascomycota</taxon>
        <taxon>Pezizomycotina</taxon>
        <taxon>Dothideomycetes</taxon>
        <taxon>Pleosporomycetidae</taxon>
        <taxon>Pleosporales</taxon>
        <taxon>Dothidotthiaceae</taxon>
        <taxon>Dothidotthia</taxon>
    </lineage>
</organism>
<evidence type="ECO:0000313" key="2">
    <source>
        <dbReference type="EMBL" id="KAF2128541.1"/>
    </source>
</evidence>
<dbReference type="GeneID" id="54407193"/>
<keyword evidence="3" id="KW-1185">Reference proteome</keyword>
<sequence length="169" mass="19012">MSGNGERKCDNCFQAALSCQEKRYYVRFLYRHSSRGSVCPNSKTVVTLNLSADKPPGKRETPAVRQKDGFRNNKQSGATRMVVGRSVELSQARYVGSLHDSKRNLLSLTLVVVDSDQRCTHRWLAVCSSRTPHPACHPHSRNTRPSTDLGTNPVWHSSQSMFLLPRQLD</sequence>
<evidence type="ECO:0000313" key="3">
    <source>
        <dbReference type="Proteomes" id="UP000799771"/>
    </source>
</evidence>
<accession>A0A6A6ACS5</accession>
<name>A0A6A6ACS5_9PLEO</name>
<reference evidence="2" key="1">
    <citation type="journal article" date="2020" name="Stud. Mycol.">
        <title>101 Dothideomycetes genomes: a test case for predicting lifestyles and emergence of pathogens.</title>
        <authorList>
            <person name="Haridas S."/>
            <person name="Albert R."/>
            <person name="Binder M."/>
            <person name="Bloem J."/>
            <person name="Labutti K."/>
            <person name="Salamov A."/>
            <person name="Andreopoulos B."/>
            <person name="Baker S."/>
            <person name="Barry K."/>
            <person name="Bills G."/>
            <person name="Bluhm B."/>
            <person name="Cannon C."/>
            <person name="Castanera R."/>
            <person name="Culley D."/>
            <person name="Daum C."/>
            <person name="Ezra D."/>
            <person name="Gonzalez J."/>
            <person name="Henrissat B."/>
            <person name="Kuo A."/>
            <person name="Liang C."/>
            <person name="Lipzen A."/>
            <person name="Lutzoni F."/>
            <person name="Magnuson J."/>
            <person name="Mondo S."/>
            <person name="Nolan M."/>
            <person name="Ohm R."/>
            <person name="Pangilinan J."/>
            <person name="Park H.-J."/>
            <person name="Ramirez L."/>
            <person name="Alfaro M."/>
            <person name="Sun H."/>
            <person name="Tritt A."/>
            <person name="Yoshinaga Y."/>
            <person name="Zwiers L.-H."/>
            <person name="Turgeon B."/>
            <person name="Goodwin S."/>
            <person name="Spatafora J."/>
            <person name="Crous P."/>
            <person name="Grigoriev I."/>
        </authorList>
    </citation>
    <scope>NUCLEOTIDE SEQUENCE</scope>
    <source>
        <strain evidence="2">CBS 119687</strain>
    </source>
</reference>
<feature type="region of interest" description="Disordered" evidence="1">
    <location>
        <begin position="131"/>
        <end position="151"/>
    </location>
</feature>
<protein>
    <submittedName>
        <fullName evidence="2">Uncharacterized protein</fullName>
    </submittedName>
</protein>